<feature type="transmembrane region" description="Helical" evidence="5">
    <location>
        <begin position="91"/>
        <end position="111"/>
    </location>
</feature>
<dbReference type="PANTHER" id="PTHR43826">
    <property type="entry name" value="GLUCOSE-6-PHOSPHATE EXCHANGER SLC37A4"/>
    <property type="match status" value="1"/>
</dbReference>
<evidence type="ECO:0000256" key="1">
    <source>
        <dbReference type="ARBA" id="ARBA00004127"/>
    </source>
</evidence>
<proteinExistence type="predicted"/>
<dbReference type="InterPro" id="IPR011701">
    <property type="entry name" value="MFS"/>
</dbReference>
<accession>A0A517N3J1</accession>
<dbReference type="InterPro" id="IPR036259">
    <property type="entry name" value="MFS_trans_sf"/>
</dbReference>
<comment type="subcellular location">
    <subcellularLocation>
        <location evidence="1">Endomembrane system</location>
        <topology evidence="1">Multi-pass membrane protein</topology>
    </subcellularLocation>
</comment>
<feature type="transmembrane region" description="Helical" evidence="5">
    <location>
        <begin position="308"/>
        <end position="330"/>
    </location>
</feature>
<dbReference type="GO" id="GO:0035435">
    <property type="term" value="P:phosphate ion transmembrane transport"/>
    <property type="evidence" value="ECO:0007669"/>
    <property type="project" value="TreeGrafter"/>
</dbReference>
<feature type="transmembrane region" description="Helical" evidence="5">
    <location>
        <begin position="209"/>
        <end position="232"/>
    </location>
</feature>
<dbReference type="PANTHER" id="PTHR43826:SF3">
    <property type="entry name" value="GLUCOSE-6-PHOSPHATE EXCHANGER SLC37A4"/>
    <property type="match status" value="1"/>
</dbReference>
<keyword evidence="2 5" id="KW-0812">Transmembrane</keyword>
<dbReference type="SUPFAM" id="SSF103473">
    <property type="entry name" value="MFS general substrate transporter"/>
    <property type="match status" value="1"/>
</dbReference>
<dbReference type="GO" id="GO:0016020">
    <property type="term" value="C:membrane"/>
    <property type="evidence" value="ECO:0007669"/>
    <property type="project" value="UniProtKB-ARBA"/>
</dbReference>
<evidence type="ECO:0000256" key="3">
    <source>
        <dbReference type="ARBA" id="ARBA00022989"/>
    </source>
</evidence>
<evidence type="ECO:0000256" key="2">
    <source>
        <dbReference type="ARBA" id="ARBA00022692"/>
    </source>
</evidence>
<dbReference type="OrthoDB" id="9783227at2"/>
<dbReference type="EMBL" id="CP036263">
    <property type="protein sequence ID" value="QDT01558.1"/>
    <property type="molecule type" value="Genomic_DNA"/>
</dbReference>
<sequence length="408" mass="44165">MLSLILAGEAIYIPVFHLNRYFKSSMLEVWNIDEDKLGDLFAVYGSVAMACYFLGGPLADKVSPKKLLATSLLATGAGSVYMASFPSFTNLYWLYAFWGASTVLLFWAPLIRATRQWGTSNGQGMAFGVLDAGRGLAAAVVASAAAGMFPAEENLSPDKLEITLKQLLWFYAAVNAGAAACVLAFVPNSSQITTPEAPVQYKSNLLQRLYQVLSSPTIWLQAVVIFSAYSVFRGFGYYGHYLEDAYDFDAKESASAISALTFIRFGAALVAGWFADRVLGVGRTLAVCFVLLIVVYGEFLASPDGLPVWLMLATLAASCLAMFGLRGIYFAPLESTGTPRELTGTAVGVICFVGFLPEIFMPKLCGRLVSNAREAGNVIVGYEQLFLILALLSLVGLTASWMLWRAER</sequence>
<organism evidence="6 7">
    <name type="scientific">Adhaeretor mobilis</name>
    <dbReference type="NCBI Taxonomy" id="1930276"/>
    <lineage>
        <taxon>Bacteria</taxon>
        <taxon>Pseudomonadati</taxon>
        <taxon>Planctomycetota</taxon>
        <taxon>Planctomycetia</taxon>
        <taxon>Pirellulales</taxon>
        <taxon>Lacipirellulaceae</taxon>
        <taxon>Adhaeretor</taxon>
    </lineage>
</organism>
<evidence type="ECO:0000256" key="5">
    <source>
        <dbReference type="SAM" id="Phobius"/>
    </source>
</evidence>
<feature type="transmembrane region" description="Helical" evidence="5">
    <location>
        <begin position="381"/>
        <end position="404"/>
    </location>
</feature>
<dbReference type="Pfam" id="PF07690">
    <property type="entry name" value="MFS_1"/>
    <property type="match status" value="1"/>
</dbReference>
<dbReference type="Gene3D" id="1.20.1250.20">
    <property type="entry name" value="MFS general substrate transporter like domains"/>
    <property type="match status" value="2"/>
</dbReference>
<dbReference type="RefSeq" id="WP_145063763.1">
    <property type="nucleotide sequence ID" value="NZ_CP036263.1"/>
</dbReference>
<dbReference type="GO" id="GO:0061513">
    <property type="term" value="F:glucose 6-phosphate:phosphate antiporter activity"/>
    <property type="evidence" value="ECO:0007669"/>
    <property type="project" value="TreeGrafter"/>
</dbReference>
<dbReference type="AlphaFoldDB" id="A0A517N3J1"/>
<evidence type="ECO:0000256" key="4">
    <source>
        <dbReference type="ARBA" id="ARBA00023136"/>
    </source>
</evidence>
<keyword evidence="7" id="KW-1185">Reference proteome</keyword>
<dbReference type="KEGG" id="amob:HG15A2_49050"/>
<gene>
    <name evidence="6" type="primary">yihN</name>
    <name evidence="6" type="ORF">HG15A2_49050</name>
</gene>
<dbReference type="GO" id="GO:0012505">
    <property type="term" value="C:endomembrane system"/>
    <property type="evidence" value="ECO:0007669"/>
    <property type="project" value="UniProtKB-SubCell"/>
</dbReference>
<feature type="transmembrane region" description="Helical" evidence="5">
    <location>
        <begin position="342"/>
        <end position="361"/>
    </location>
</feature>
<name>A0A517N3J1_9BACT</name>
<feature type="transmembrane region" description="Helical" evidence="5">
    <location>
        <begin position="132"/>
        <end position="149"/>
    </location>
</feature>
<dbReference type="Proteomes" id="UP000319852">
    <property type="component" value="Chromosome"/>
</dbReference>
<dbReference type="InterPro" id="IPR051337">
    <property type="entry name" value="OPA_Antiporter"/>
</dbReference>
<feature type="transmembrane region" description="Helical" evidence="5">
    <location>
        <begin position="169"/>
        <end position="188"/>
    </location>
</feature>
<protein>
    <submittedName>
        <fullName evidence="6">Inner membrane protein YihN</fullName>
    </submittedName>
</protein>
<evidence type="ECO:0000313" key="6">
    <source>
        <dbReference type="EMBL" id="QDT01558.1"/>
    </source>
</evidence>
<feature type="transmembrane region" description="Helical" evidence="5">
    <location>
        <begin position="281"/>
        <end position="302"/>
    </location>
</feature>
<keyword evidence="4 5" id="KW-0472">Membrane</keyword>
<reference evidence="6 7" key="1">
    <citation type="submission" date="2019-02" db="EMBL/GenBank/DDBJ databases">
        <title>Deep-cultivation of Planctomycetes and their phenomic and genomic characterization uncovers novel biology.</title>
        <authorList>
            <person name="Wiegand S."/>
            <person name="Jogler M."/>
            <person name="Boedeker C."/>
            <person name="Pinto D."/>
            <person name="Vollmers J."/>
            <person name="Rivas-Marin E."/>
            <person name="Kohn T."/>
            <person name="Peeters S.H."/>
            <person name="Heuer A."/>
            <person name="Rast P."/>
            <person name="Oberbeckmann S."/>
            <person name="Bunk B."/>
            <person name="Jeske O."/>
            <person name="Meyerdierks A."/>
            <person name="Storesund J.E."/>
            <person name="Kallscheuer N."/>
            <person name="Luecker S."/>
            <person name="Lage O.M."/>
            <person name="Pohl T."/>
            <person name="Merkel B.J."/>
            <person name="Hornburger P."/>
            <person name="Mueller R.-W."/>
            <person name="Bruemmer F."/>
            <person name="Labrenz M."/>
            <person name="Spormann A.M."/>
            <person name="Op den Camp H."/>
            <person name="Overmann J."/>
            <person name="Amann R."/>
            <person name="Jetten M.S.M."/>
            <person name="Mascher T."/>
            <person name="Medema M.H."/>
            <person name="Devos D.P."/>
            <person name="Kaster A.-K."/>
            <person name="Ovreas L."/>
            <person name="Rohde M."/>
            <person name="Galperin M.Y."/>
            <person name="Jogler C."/>
        </authorList>
    </citation>
    <scope>NUCLEOTIDE SEQUENCE [LARGE SCALE GENOMIC DNA]</scope>
    <source>
        <strain evidence="6 7">HG15A2</strain>
    </source>
</reference>
<evidence type="ECO:0000313" key="7">
    <source>
        <dbReference type="Proteomes" id="UP000319852"/>
    </source>
</evidence>
<feature type="transmembrane region" description="Helical" evidence="5">
    <location>
        <begin position="252"/>
        <end position="274"/>
    </location>
</feature>
<dbReference type="CDD" id="cd06174">
    <property type="entry name" value="MFS"/>
    <property type="match status" value="1"/>
</dbReference>
<keyword evidence="3 5" id="KW-1133">Transmembrane helix</keyword>
<feature type="transmembrane region" description="Helical" evidence="5">
    <location>
        <begin position="37"/>
        <end position="55"/>
    </location>
</feature>